<accession>K2FVI1</accession>
<feature type="domain" description="HTH cro/C1-type" evidence="1">
    <location>
        <begin position="14"/>
        <end position="68"/>
    </location>
</feature>
<name>K2FVI1_9BACT</name>
<dbReference type="PROSITE" id="PS50943">
    <property type="entry name" value="HTH_CROC1"/>
    <property type="match status" value="1"/>
</dbReference>
<evidence type="ECO:0000313" key="2">
    <source>
        <dbReference type="EMBL" id="EKE26973.1"/>
    </source>
</evidence>
<evidence type="ECO:0000259" key="1">
    <source>
        <dbReference type="PROSITE" id="PS50943"/>
    </source>
</evidence>
<dbReference type="InterPro" id="IPR010982">
    <property type="entry name" value="Lambda_DNA-bd_dom_sf"/>
</dbReference>
<gene>
    <name evidence="2" type="ORF">ACD_4C00101G0010</name>
</gene>
<proteinExistence type="predicted"/>
<dbReference type="SUPFAM" id="SSF47413">
    <property type="entry name" value="lambda repressor-like DNA-binding domains"/>
    <property type="match status" value="1"/>
</dbReference>
<dbReference type="InterPro" id="IPR001387">
    <property type="entry name" value="Cro/C1-type_HTH"/>
</dbReference>
<organism evidence="2">
    <name type="scientific">uncultured bacterium</name>
    <name type="common">gcode 4</name>
    <dbReference type="NCBI Taxonomy" id="1234023"/>
    <lineage>
        <taxon>Bacteria</taxon>
        <taxon>environmental samples</taxon>
    </lineage>
</organism>
<sequence>MKNIIKVEWIRFKLDEILKNKNITQYRLAKEVGFSQPNLNKLIREWGNMNLSTLIKISDFLNITIDEMIDDYKIIKSKPLK</sequence>
<dbReference type="EMBL" id="AMFJ01000617">
    <property type="protein sequence ID" value="EKE26973.1"/>
    <property type="molecule type" value="Genomic_DNA"/>
</dbReference>
<dbReference type="Gene3D" id="1.10.260.40">
    <property type="entry name" value="lambda repressor-like DNA-binding domains"/>
    <property type="match status" value="1"/>
</dbReference>
<comment type="caution">
    <text evidence="2">The sequence shown here is derived from an EMBL/GenBank/DDBJ whole genome shotgun (WGS) entry which is preliminary data.</text>
</comment>
<reference evidence="2" key="1">
    <citation type="journal article" date="2012" name="Science">
        <title>Fermentation, hydrogen, and sulfur metabolism in multiple uncultivated bacterial phyla.</title>
        <authorList>
            <person name="Wrighton K.C."/>
            <person name="Thomas B.C."/>
            <person name="Sharon I."/>
            <person name="Miller C.S."/>
            <person name="Castelle C.J."/>
            <person name="VerBerkmoes N.C."/>
            <person name="Wilkins M.J."/>
            <person name="Hettich R.L."/>
            <person name="Lipton M.S."/>
            <person name="Williams K.H."/>
            <person name="Long P.E."/>
            <person name="Banfield J.F."/>
        </authorList>
    </citation>
    <scope>NUCLEOTIDE SEQUENCE [LARGE SCALE GENOMIC DNA]</scope>
</reference>
<protein>
    <recommendedName>
        <fullName evidence="1">HTH cro/C1-type domain-containing protein</fullName>
    </recommendedName>
</protein>
<dbReference type="CDD" id="cd00093">
    <property type="entry name" value="HTH_XRE"/>
    <property type="match status" value="1"/>
</dbReference>
<dbReference type="SMART" id="SM00530">
    <property type="entry name" value="HTH_XRE"/>
    <property type="match status" value="1"/>
</dbReference>
<dbReference type="GO" id="GO:0003677">
    <property type="term" value="F:DNA binding"/>
    <property type="evidence" value="ECO:0007669"/>
    <property type="project" value="InterPro"/>
</dbReference>
<dbReference type="Pfam" id="PF13443">
    <property type="entry name" value="HTH_26"/>
    <property type="match status" value="1"/>
</dbReference>
<dbReference type="AlphaFoldDB" id="K2FVI1"/>